<reference evidence="1 2" key="1">
    <citation type="journal article" date="2008" name="Proc. Natl. Acad. Sci. U.S.A.">
        <title>Niche adaptation and genome expansion in the chlorophyll d-producing cyanobacterium Acaryochloris marina.</title>
        <authorList>
            <person name="Swingley W.D."/>
            <person name="Chen M."/>
            <person name="Cheung P.C."/>
            <person name="Conrad A.L."/>
            <person name="Dejesa L.C."/>
            <person name="Hao J."/>
            <person name="Honchak B.M."/>
            <person name="Karbach L.E."/>
            <person name="Kurdoglu A."/>
            <person name="Lahiri S."/>
            <person name="Mastrian S.D."/>
            <person name="Miyashita H."/>
            <person name="Page L."/>
            <person name="Ramakrishna P."/>
            <person name="Satoh S."/>
            <person name="Sattley W.M."/>
            <person name="Shimada Y."/>
            <person name="Taylor H.L."/>
            <person name="Tomo T."/>
            <person name="Tsuchiya T."/>
            <person name="Wang Z.T."/>
            <person name="Raymond J."/>
            <person name="Mimuro M."/>
            <person name="Blankenship R.E."/>
            <person name="Touchman J.W."/>
        </authorList>
    </citation>
    <scope>NUCLEOTIDE SEQUENCE [LARGE SCALE GENOMIC DNA]</scope>
    <source>
        <strain evidence="2">MBIC 11017</strain>
    </source>
</reference>
<dbReference type="STRING" id="329726.AM1_3549"/>
<dbReference type="CDD" id="cd02440">
    <property type="entry name" value="AdoMet_MTases"/>
    <property type="match status" value="1"/>
</dbReference>
<dbReference type="Proteomes" id="UP000000268">
    <property type="component" value="Chromosome"/>
</dbReference>
<accession>B0C287</accession>
<name>B0C287_ACAM1</name>
<dbReference type="PANTHER" id="PTHR43861">
    <property type="entry name" value="TRANS-ACONITATE 2-METHYLTRANSFERASE-RELATED"/>
    <property type="match status" value="1"/>
</dbReference>
<dbReference type="GO" id="GO:0032259">
    <property type="term" value="P:methylation"/>
    <property type="evidence" value="ECO:0007669"/>
    <property type="project" value="UniProtKB-KW"/>
</dbReference>
<dbReference type="OrthoDB" id="449182at2"/>
<protein>
    <submittedName>
        <fullName evidence="1">Methyltransferase, putative</fullName>
    </submittedName>
</protein>
<dbReference type="PANTHER" id="PTHR43861:SF6">
    <property type="entry name" value="METHYLTRANSFERASE TYPE 11"/>
    <property type="match status" value="1"/>
</dbReference>
<dbReference type="InterPro" id="IPR029063">
    <property type="entry name" value="SAM-dependent_MTases_sf"/>
</dbReference>
<dbReference type="GO" id="GO:0008168">
    <property type="term" value="F:methyltransferase activity"/>
    <property type="evidence" value="ECO:0007669"/>
    <property type="project" value="UniProtKB-KW"/>
</dbReference>
<dbReference type="RefSeq" id="WP_012163935.1">
    <property type="nucleotide sequence ID" value="NC_009925.1"/>
</dbReference>
<dbReference type="Pfam" id="PF13489">
    <property type="entry name" value="Methyltransf_23"/>
    <property type="match status" value="1"/>
</dbReference>
<keyword evidence="1" id="KW-0489">Methyltransferase</keyword>
<gene>
    <name evidence="1" type="ordered locus">AM1_3549</name>
</gene>
<dbReference type="SUPFAM" id="SSF53335">
    <property type="entry name" value="S-adenosyl-L-methionine-dependent methyltransferases"/>
    <property type="match status" value="1"/>
</dbReference>
<evidence type="ECO:0000313" key="1">
    <source>
        <dbReference type="EMBL" id="ABW28539.1"/>
    </source>
</evidence>
<organism evidence="1 2">
    <name type="scientific">Acaryochloris marina (strain MBIC 11017)</name>
    <dbReference type="NCBI Taxonomy" id="329726"/>
    <lineage>
        <taxon>Bacteria</taxon>
        <taxon>Bacillati</taxon>
        <taxon>Cyanobacteriota</taxon>
        <taxon>Cyanophyceae</taxon>
        <taxon>Acaryochloridales</taxon>
        <taxon>Acaryochloridaceae</taxon>
        <taxon>Acaryochloris</taxon>
    </lineage>
</organism>
<proteinExistence type="predicted"/>
<dbReference type="AlphaFoldDB" id="B0C287"/>
<dbReference type="KEGG" id="amr:AM1_3549"/>
<dbReference type="HOGENOM" id="CLU_068669_2_1_3"/>
<dbReference type="Gene3D" id="3.40.50.150">
    <property type="entry name" value="Vaccinia Virus protein VP39"/>
    <property type="match status" value="1"/>
</dbReference>
<keyword evidence="2" id="KW-1185">Reference proteome</keyword>
<keyword evidence="1" id="KW-0808">Transferase</keyword>
<dbReference type="eggNOG" id="COG2227">
    <property type="taxonomic scope" value="Bacteria"/>
</dbReference>
<sequence length="294" mass="33682">MDSETNFSTLQLTCPICDQSSVRLFRKNSYWIRECDRCHHQFSEQQPTAKSVSQIYDGQYFQGDGPGYIDYLAEAELLQQLGQYYAERLAYYVLPGSVLDVGAAAGFILQGLMTAGWRGEGLEPNPRLAEFGQQQLDLNMTVGTLENYPTQNRFDLVMMVQVIQHFYNLKLALHTASMVTKPGGFWLIETWDRSSVLARMRGQNWHAYTPPSRSHWFSPPGLERLVAQYGFQEVARGSPSKWMNGQYRKSVLRYQLMDKAWGKTLAQGLNWMPDQIKTPYIGGDIFWGLYQKAV</sequence>
<evidence type="ECO:0000313" key="2">
    <source>
        <dbReference type="Proteomes" id="UP000000268"/>
    </source>
</evidence>
<dbReference type="EMBL" id="CP000828">
    <property type="protein sequence ID" value="ABW28539.1"/>
    <property type="molecule type" value="Genomic_DNA"/>
</dbReference>